<dbReference type="Proteomes" id="UP001550535">
    <property type="component" value="Unassembled WGS sequence"/>
</dbReference>
<evidence type="ECO:0000313" key="3">
    <source>
        <dbReference type="Proteomes" id="UP001550535"/>
    </source>
</evidence>
<evidence type="ECO:0000313" key="2">
    <source>
        <dbReference type="EMBL" id="MEU2121621.1"/>
    </source>
</evidence>
<name>A0ABV2X6Y0_9NOCA</name>
<accession>A0ABV2X6Y0</accession>
<reference evidence="2 3" key="1">
    <citation type="submission" date="2024-06" db="EMBL/GenBank/DDBJ databases">
        <title>The Natural Products Discovery Center: Release of the First 8490 Sequenced Strains for Exploring Actinobacteria Biosynthetic Diversity.</title>
        <authorList>
            <person name="Kalkreuter E."/>
            <person name="Kautsar S.A."/>
            <person name="Yang D."/>
            <person name="Bader C.D."/>
            <person name="Teijaro C.N."/>
            <person name="Fluegel L."/>
            <person name="Davis C.M."/>
            <person name="Simpson J.R."/>
            <person name="Lauterbach L."/>
            <person name="Steele A.D."/>
            <person name="Gui C."/>
            <person name="Meng S."/>
            <person name="Li G."/>
            <person name="Viehrig K."/>
            <person name="Ye F."/>
            <person name="Su P."/>
            <person name="Kiefer A.F."/>
            <person name="Nichols A."/>
            <person name="Cepeda A.J."/>
            <person name="Yan W."/>
            <person name="Fan B."/>
            <person name="Jiang Y."/>
            <person name="Adhikari A."/>
            <person name="Zheng C.-J."/>
            <person name="Schuster L."/>
            <person name="Cowan T.M."/>
            <person name="Smanski M.J."/>
            <person name="Chevrette M.G."/>
            <person name="De Carvalho L.P.S."/>
            <person name="Shen B."/>
        </authorList>
    </citation>
    <scope>NUCLEOTIDE SEQUENCE [LARGE SCALE GENOMIC DNA]</scope>
    <source>
        <strain evidence="2 3">NPDC019434</strain>
    </source>
</reference>
<protein>
    <submittedName>
        <fullName evidence="2">Uncharacterized protein</fullName>
    </submittedName>
</protein>
<gene>
    <name evidence="2" type="ORF">ABZ507_07250</name>
</gene>
<feature type="chain" id="PRO_5047497968" evidence="1">
    <location>
        <begin position="39"/>
        <end position="88"/>
    </location>
</feature>
<organism evidence="2 3">
    <name type="scientific">Nocardia niwae</name>
    <dbReference type="NCBI Taxonomy" id="626084"/>
    <lineage>
        <taxon>Bacteria</taxon>
        <taxon>Bacillati</taxon>
        <taxon>Actinomycetota</taxon>
        <taxon>Actinomycetes</taxon>
        <taxon>Mycobacteriales</taxon>
        <taxon>Nocardiaceae</taxon>
        <taxon>Nocardia</taxon>
    </lineage>
</organism>
<sequence length="88" mass="9484">MVALLLINKGGISVVRKLIFGASAAVAALALFAGPAQADGTQQFQSQRDCEKTRALFQKQGSRVSDRCEFVPNGSTFGGDAWRFRVYS</sequence>
<dbReference type="EMBL" id="JBEYBR010000012">
    <property type="protein sequence ID" value="MEU2121621.1"/>
    <property type="molecule type" value="Genomic_DNA"/>
</dbReference>
<proteinExistence type="predicted"/>
<comment type="caution">
    <text evidence="2">The sequence shown here is derived from an EMBL/GenBank/DDBJ whole genome shotgun (WGS) entry which is preliminary data.</text>
</comment>
<evidence type="ECO:0000256" key="1">
    <source>
        <dbReference type="SAM" id="SignalP"/>
    </source>
</evidence>
<feature type="signal peptide" evidence="1">
    <location>
        <begin position="1"/>
        <end position="38"/>
    </location>
</feature>
<dbReference type="RefSeq" id="WP_063023253.1">
    <property type="nucleotide sequence ID" value="NZ_JBEYBM010000030.1"/>
</dbReference>
<keyword evidence="3" id="KW-1185">Reference proteome</keyword>
<keyword evidence="1" id="KW-0732">Signal</keyword>